<keyword evidence="8" id="KW-0460">Magnesium</keyword>
<gene>
    <name evidence="17" type="ORF">DUI87_06165</name>
</gene>
<feature type="compositionally biased region" description="Basic residues" evidence="13">
    <location>
        <begin position="19"/>
        <end position="34"/>
    </location>
</feature>
<feature type="compositionally biased region" description="Acidic residues" evidence="13">
    <location>
        <begin position="1"/>
        <end position="15"/>
    </location>
</feature>
<dbReference type="SUPFAM" id="SSF56672">
    <property type="entry name" value="DNA/RNA polymerases"/>
    <property type="match status" value="2"/>
</dbReference>
<dbReference type="InterPro" id="IPR043128">
    <property type="entry name" value="Rev_trsase/Diguanyl_cyclase"/>
</dbReference>
<dbReference type="GO" id="GO:0006508">
    <property type="term" value="P:proteolysis"/>
    <property type="evidence" value="ECO:0007669"/>
    <property type="project" value="InterPro"/>
</dbReference>
<feature type="domain" description="Reverse transcriptase" evidence="14">
    <location>
        <begin position="731"/>
        <end position="912"/>
    </location>
</feature>
<feature type="compositionally biased region" description="Polar residues" evidence="13">
    <location>
        <begin position="330"/>
        <end position="345"/>
    </location>
</feature>
<keyword evidence="12" id="KW-0233">DNA recombination</keyword>
<feature type="domain" description="RNase H type-1" evidence="15">
    <location>
        <begin position="1164"/>
        <end position="1313"/>
    </location>
</feature>
<dbReference type="PANTHER" id="PTHR33064">
    <property type="entry name" value="POL PROTEIN"/>
    <property type="match status" value="1"/>
</dbReference>
<dbReference type="InterPro" id="IPR051320">
    <property type="entry name" value="Viral_Replic_Matur_Polypro"/>
</dbReference>
<comment type="caution">
    <text evidence="17">The sequence shown here is derived from an EMBL/GenBank/DDBJ whole genome shotgun (WGS) entry which is preliminary data.</text>
</comment>
<dbReference type="Gene3D" id="2.40.70.10">
    <property type="entry name" value="Acid Proteases"/>
    <property type="match status" value="1"/>
</dbReference>
<evidence type="ECO:0000313" key="18">
    <source>
        <dbReference type="Proteomes" id="UP000269221"/>
    </source>
</evidence>
<evidence type="ECO:0000256" key="2">
    <source>
        <dbReference type="ARBA" id="ARBA00012180"/>
    </source>
</evidence>
<dbReference type="InterPro" id="IPR000477">
    <property type="entry name" value="RT_dom"/>
</dbReference>
<feature type="region of interest" description="Disordered" evidence="13">
    <location>
        <begin position="250"/>
        <end position="365"/>
    </location>
</feature>
<dbReference type="Pfam" id="PF00075">
    <property type="entry name" value="RNase_H"/>
    <property type="match status" value="1"/>
</dbReference>
<keyword evidence="3" id="KW-0808">Transferase</keyword>
<dbReference type="SUPFAM" id="SSF50630">
    <property type="entry name" value="Acid proteases"/>
    <property type="match status" value="1"/>
</dbReference>
<dbReference type="InterPro" id="IPR036397">
    <property type="entry name" value="RNaseH_sf"/>
</dbReference>
<evidence type="ECO:0000256" key="9">
    <source>
        <dbReference type="ARBA" id="ARBA00022884"/>
    </source>
</evidence>
<proteinExistence type="inferred from homology"/>
<evidence type="ECO:0000256" key="5">
    <source>
        <dbReference type="ARBA" id="ARBA00022722"/>
    </source>
</evidence>
<dbReference type="GO" id="GO:0006310">
    <property type="term" value="P:DNA recombination"/>
    <property type="evidence" value="ECO:0007669"/>
    <property type="project" value="UniProtKB-KW"/>
</dbReference>
<keyword evidence="9" id="KW-0694">RNA-binding</keyword>
<evidence type="ECO:0000256" key="11">
    <source>
        <dbReference type="ARBA" id="ARBA00022918"/>
    </source>
</evidence>
<dbReference type="InterPro" id="IPR021109">
    <property type="entry name" value="Peptidase_aspartic_dom_sf"/>
</dbReference>
<evidence type="ECO:0000256" key="12">
    <source>
        <dbReference type="ARBA" id="ARBA00023172"/>
    </source>
</evidence>
<dbReference type="Gene3D" id="3.30.70.270">
    <property type="match status" value="3"/>
</dbReference>
<evidence type="ECO:0000256" key="4">
    <source>
        <dbReference type="ARBA" id="ARBA00022695"/>
    </source>
</evidence>
<dbReference type="SUPFAM" id="SSF53098">
    <property type="entry name" value="Ribonuclease H-like"/>
    <property type="match status" value="2"/>
</dbReference>
<feature type="region of interest" description="Disordered" evidence="13">
    <location>
        <begin position="1"/>
        <end position="61"/>
    </location>
</feature>
<dbReference type="PROSITE" id="PS00141">
    <property type="entry name" value="ASP_PROTEASE"/>
    <property type="match status" value="1"/>
</dbReference>
<evidence type="ECO:0000259" key="15">
    <source>
        <dbReference type="PROSITE" id="PS50879"/>
    </source>
</evidence>
<dbReference type="PROSITE" id="PS50994">
    <property type="entry name" value="INTEGRASE"/>
    <property type="match status" value="1"/>
</dbReference>
<keyword evidence="4" id="KW-0548">Nucleotidyltransferase</keyword>
<evidence type="ECO:0000256" key="13">
    <source>
        <dbReference type="SAM" id="MobiDB-lite"/>
    </source>
</evidence>
<dbReference type="FunFam" id="3.30.70.270:FF:000020">
    <property type="entry name" value="Transposon Tf2-6 polyprotein-like Protein"/>
    <property type="match status" value="1"/>
</dbReference>
<dbReference type="PROSITE" id="PS50879">
    <property type="entry name" value="RNASE_H_1"/>
    <property type="match status" value="1"/>
</dbReference>
<dbReference type="Pfam" id="PF00078">
    <property type="entry name" value="RVT_1"/>
    <property type="match status" value="1"/>
</dbReference>
<dbReference type="Gene3D" id="3.30.420.10">
    <property type="entry name" value="Ribonuclease H-like superfamily/Ribonuclease H"/>
    <property type="match status" value="2"/>
</dbReference>
<keyword evidence="5" id="KW-0540">Nuclease</keyword>
<dbReference type="Pfam" id="PF00665">
    <property type="entry name" value="rve"/>
    <property type="match status" value="1"/>
</dbReference>
<feature type="compositionally biased region" description="Low complexity" evidence="13">
    <location>
        <begin position="346"/>
        <end position="364"/>
    </location>
</feature>
<evidence type="ECO:0000256" key="3">
    <source>
        <dbReference type="ARBA" id="ARBA00022679"/>
    </source>
</evidence>
<dbReference type="Proteomes" id="UP000269221">
    <property type="component" value="Unassembled WGS sequence"/>
</dbReference>
<dbReference type="EMBL" id="QRBI01000100">
    <property type="protein sequence ID" value="RMC16910.1"/>
    <property type="molecule type" value="Genomic_DNA"/>
</dbReference>
<dbReference type="InterPro" id="IPR043502">
    <property type="entry name" value="DNA/RNA_pol_sf"/>
</dbReference>
<name>A0A3M0L1L9_HIRRU</name>
<dbReference type="InterPro" id="IPR041577">
    <property type="entry name" value="RT_RNaseH_2"/>
</dbReference>
<dbReference type="GO" id="GO:0003964">
    <property type="term" value="F:RNA-directed DNA polymerase activity"/>
    <property type="evidence" value="ECO:0007669"/>
    <property type="project" value="UniProtKB-KW"/>
</dbReference>
<dbReference type="GO" id="GO:0015074">
    <property type="term" value="P:DNA integration"/>
    <property type="evidence" value="ECO:0007669"/>
    <property type="project" value="UniProtKB-KW"/>
</dbReference>
<keyword evidence="18" id="KW-1185">Reference proteome</keyword>
<keyword evidence="7" id="KW-0378">Hydrolase</keyword>
<accession>A0A3M0L1L9</accession>
<dbReference type="InterPro" id="IPR001584">
    <property type="entry name" value="Integrase_cat-core"/>
</dbReference>
<sequence>MQQEEKEEEEREEEEGWRSSRKRRRSRERRHHVHPSLSGSAAPWRRQHRPHRIPQGYKNSPTIFGEQLAKDLESWEPPPGEGQLLQYVDDLLRATRTQETCVDWTKQGIALGILAQNLGPYQRAVAYLSKQLDTAAKAWPSGSTGEPVIHECLEAIEATYSSRQDLKDTPLEDAETCLLMEAVTSLLEKVQRLLNVKDPTSLVFHLVTFLYMVYSFSRMSHALLNTVGQQIEAREQGDKSVTQAAANPTAIQAAGKPDSEAKTPAVAAVKKGKKHTDKTDGPVDDDSGEGSSMPPDTQSGVKPPDTQSEAEATDDTQSEAEPTDTKSEAKSTGTRSGVQPTSTRSGAQPTAARAGARPTAARAGDTIESFSLKDLRGLRKDYTRRPDESIISWLVRLWDAAGEATILDGTEARHLGSLSHDPVIDQEMMREASPCSLWERVLGSVAQRYLCADGLYMQQTQWKTIEQGIQRLREMAVAEIVFSEDINTRNPDLVPCTPVMWRKLVRLGPQEYSSALAIMKRDETEETVLDMAKKLQTYADAVHGPTHARIAALETQVEARENRVFWTVWIRWPGTSEPQKYEALVDTGAQCTLLPSRHVGEESVSIAGVTGGSQDFTLVEADVSLTGNEWKRHPIVTGPEAPCILGIDFLRNGYFKDPKGFRWAFGIAAVETEGVKQLNTLPGLSENPSAVGLLRVEEQQVPIATSIVHRRQYRTTRDAVIPIHKMIRELESQGVVSKTHSPFNSPIWPVRKSDGEWRLTVDYRALNEVTPPLSAAVPDMLELQYELESKAAKWYATIDIANAFFSIPLAAECRPQFAFTWRGVQYTWNRLPQGWKHSPTICHGLIQAALEKGEAPEHLQYIDDIIVWGNTAMEVFEKGEKIIQILLKAGFAIKKSKVKGPAREIQFLGVKWHDGRRQIPTEVINKITAMCPPTNKKETQAFLGAIGFWRMHIPEYSQIVSPLYLVTRKKNDFHWGPEQQQAFAQIKQEIAHAVALGPVRTGPDVKNVLYSAAGNNGLSWSLWQKVPGETRGRPLGFWSRSYRGSEANYTPTEKEILAAYEGVQAASEVVGTETQFLLAPRLPVLGWMFKAEVPSIHHATNATWSKWIALITQRARIGNPNRPGILEIITNWPEGENFGLMDEEEQEQVTRAEEAPPYNQLPAEETRYALFTDGSCRIVGMNRKWKAAVWSPTRQVAQATEGEGGSSQLAELKAVQLALDIAEREKWPKLYLYTDSWMVANALWGWLEKWKKANWQRRGKPIWAADEWKDIATRVEKLPVKVRHVDAHVPKSRANEEHRNNEQVDQAAKIEVSKIDLDWQHKGELFLARWAHDASGHQGRDATYKWARDRGVDLTMDSISQVIHDCETCAAIKQAKRVKPLWYGGRWSKYKYGEAWQIDYITLPQTHQGKRYVLTMVEATTGWLETYPVPHATARNTILGLEKQVLWRHGTPERIESDNGTHFKNSLINNWAREHGIEWVYHIPYHAPASGKVERYNGLLKTTLKALGGGSFKTGSSI</sequence>
<keyword evidence="10" id="KW-0229">DNA integration</keyword>
<dbReference type="InterPro" id="IPR002156">
    <property type="entry name" value="RNaseH_domain"/>
</dbReference>
<evidence type="ECO:0000256" key="7">
    <source>
        <dbReference type="ARBA" id="ARBA00022801"/>
    </source>
</evidence>
<dbReference type="STRING" id="333673.A0A3M0L1L9"/>
<protein>
    <recommendedName>
        <fullName evidence="2">ribonuclease H</fullName>
        <ecNumber evidence="2">3.1.26.4</ecNumber>
    </recommendedName>
</protein>
<dbReference type="PANTHER" id="PTHR33064:SF29">
    <property type="entry name" value="PEPTIDASE A2 DOMAIN-CONTAINING PROTEIN-RELATED"/>
    <property type="match status" value="1"/>
</dbReference>
<dbReference type="GO" id="GO:0004523">
    <property type="term" value="F:RNA-DNA hybrid ribonuclease activity"/>
    <property type="evidence" value="ECO:0007669"/>
    <property type="project" value="UniProtKB-EC"/>
</dbReference>
<dbReference type="GO" id="GO:0004190">
    <property type="term" value="F:aspartic-type endopeptidase activity"/>
    <property type="evidence" value="ECO:0007669"/>
    <property type="project" value="InterPro"/>
</dbReference>
<dbReference type="EC" id="3.1.26.4" evidence="2"/>
<evidence type="ECO:0000256" key="10">
    <source>
        <dbReference type="ARBA" id="ARBA00022908"/>
    </source>
</evidence>
<feature type="compositionally biased region" description="Acidic residues" evidence="13">
    <location>
        <begin position="311"/>
        <end position="322"/>
    </location>
</feature>
<dbReference type="InterPro" id="IPR001969">
    <property type="entry name" value="Aspartic_peptidase_AS"/>
</dbReference>
<dbReference type="InterPro" id="IPR012337">
    <property type="entry name" value="RNaseH-like_sf"/>
</dbReference>
<evidence type="ECO:0000259" key="16">
    <source>
        <dbReference type="PROSITE" id="PS50994"/>
    </source>
</evidence>
<keyword evidence="6" id="KW-0255">Endonuclease</keyword>
<feature type="compositionally biased region" description="Polar residues" evidence="13">
    <location>
        <begin position="294"/>
        <end position="310"/>
    </location>
</feature>
<evidence type="ECO:0000313" key="17">
    <source>
        <dbReference type="EMBL" id="RMC16910.1"/>
    </source>
</evidence>
<evidence type="ECO:0000256" key="6">
    <source>
        <dbReference type="ARBA" id="ARBA00022759"/>
    </source>
</evidence>
<evidence type="ECO:0000256" key="8">
    <source>
        <dbReference type="ARBA" id="ARBA00022842"/>
    </source>
</evidence>
<evidence type="ECO:0000259" key="14">
    <source>
        <dbReference type="PROSITE" id="PS50878"/>
    </source>
</evidence>
<feature type="domain" description="Integrase catalytic" evidence="16">
    <location>
        <begin position="1376"/>
        <end position="1518"/>
    </location>
</feature>
<keyword evidence="11" id="KW-0695">RNA-directed DNA polymerase</keyword>
<comment type="similarity">
    <text evidence="1">Belongs to the beta type-B retroviral polymerase family. HERV class-II K(HML-2) pol subfamily.</text>
</comment>
<dbReference type="PROSITE" id="PS50878">
    <property type="entry name" value="RT_POL"/>
    <property type="match status" value="1"/>
</dbReference>
<dbReference type="OrthoDB" id="9950135at2759"/>
<dbReference type="Pfam" id="PF17919">
    <property type="entry name" value="RT_RNaseH_2"/>
    <property type="match status" value="1"/>
</dbReference>
<dbReference type="GO" id="GO:0003723">
    <property type="term" value="F:RNA binding"/>
    <property type="evidence" value="ECO:0007669"/>
    <property type="project" value="UniProtKB-KW"/>
</dbReference>
<reference evidence="17 18" key="1">
    <citation type="submission" date="2018-07" db="EMBL/GenBank/DDBJ databases">
        <title>A high quality draft genome assembly of the barn swallow (H. rustica rustica).</title>
        <authorList>
            <person name="Formenti G."/>
            <person name="Chiara M."/>
            <person name="Poveda L."/>
            <person name="Francoijs K.-J."/>
            <person name="Bonisoli-Alquati A."/>
            <person name="Canova L."/>
            <person name="Gianfranceschi L."/>
            <person name="Horner D.S."/>
            <person name="Saino N."/>
        </authorList>
    </citation>
    <scope>NUCLEOTIDE SEQUENCE [LARGE SCALE GENOMIC DNA]</scope>
    <source>
        <strain evidence="17">Chelidonia</strain>
        <tissue evidence="17">Blood</tissue>
    </source>
</reference>
<evidence type="ECO:0000256" key="1">
    <source>
        <dbReference type="ARBA" id="ARBA00010879"/>
    </source>
</evidence>
<dbReference type="Gene3D" id="3.10.10.10">
    <property type="entry name" value="HIV Type 1 Reverse Transcriptase, subunit A, domain 1"/>
    <property type="match status" value="1"/>
</dbReference>
<organism evidence="17 18">
    <name type="scientific">Hirundo rustica rustica</name>
    <dbReference type="NCBI Taxonomy" id="333673"/>
    <lineage>
        <taxon>Eukaryota</taxon>
        <taxon>Metazoa</taxon>
        <taxon>Chordata</taxon>
        <taxon>Craniata</taxon>
        <taxon>Vertebrata</taxon>
        <taxon>Euteleostomi</taxon>
        <taxon>Archelosauria</taxon>
        <taxon>Archosauria</taxon>
        <taxon>Dinosauria</taxon>
        <taxon>Saurischia</taxon>
        <taxon>Theropoda</taxon>
        <taxon>Coelurosauria</taxon>
        <taxon>Aves</taxon>
        <taxon>Neognathae</taxon>
        <taxon>Neoaves</taxon>
        <taxon>Telluraves</taxon>
        <taxon>Australaves</taxon>
        <taxon>Passeriformes</taxon>
        <taxon>Sylvioidea</taxon>
        <taxon>Hirundinidae</taxon>
        <taxon>Hirundo</taxon>
    </lineage>
</organism>